<dbReference type="RefSeq" id="WP_378603302.1">
    <property type="nucleotide sequence ID" value="NZ_JBHSQN010000005.1"/>
</dbReference>
<reference evidence="2" key="1">
    <citation type="journal article" date="2019" name="Int. J. Syst. Evol. Microbiol.">
        <title>The Global Catalogue of Microorganisms (GCM) 10K type strain sequencing project: providing services to taxonomists for standard genome sequencing and annotation.</title>
        <authorList>
            <consortium name="The Broad Institute Genomics Platform"/>
            <consortium name="The Broad Institute Genome Sequencing Center for Infectious Disease"/>
            <person name="Wu L."/>
            <person name="Ma J."/>
        </authorList>
    </citation>
    <scope>NUCLEOTIDE SEQUENCE [LARGE SCALE GENOMIC DNA]</scope>
    <source>
        <strain evidence="2">CCUG 36956</strain>
    </source>
</reference>
<evidence type="ECO:0000313" key="1">
    <source>
        <dbReference type="EMBL" id="MFC6011503.1"/>
    </source>
</evidence>
<dbReference type="EMBL" id="JBHSQN010000005">
    <property type="protein sequence ID" value="MFC6011503.1"/>
    <property type="molecule type" value="Genomic_DNA"/>
</dbReference>
<keyword evidence="2" id="KW-1185">Reference proteome</keyword>
<dbReference type="Proteomes" id="UP001596223">
    <property type="component" value="Unassembled WGS sequence"/>
</dbReference>
<name>A0ABW1JS95_9NOCA</name>
<sequence>MDEDSDFFNWTQVKQDEEYRYFVEALGAPVPELAITLRSLKKSVYPEARLIPHLKDLLSNRSVCKTQIPYRYGEVRWLAAGALRQVYDSLGIREDITLADVPVTHTGDEIDDLLWELGLQDRWMKCAPEECFERLRDAGKLLTRDVVLRWRGV</sequence>
<evidence type="ECO:0000313" key="2">
    <source>
        <dbReference type="Proteomes" id="UP001596223"/>
    </source>
</evidence>
<comment type="caution">
    <text evidence="1">The sequence shown here is derived from an EMBL/GenBank/DDBJ whole genome shotgun (WGS) entry which is preliminary data.</text>
</comment>
<accession>A0ABW1JS95</accession>
<protein>
    <submittedName>
        <fullName evidence="1">Uncharacterized protein</fullName>
    </submittedName>
</protein>
<organism evidence="1 2">
    <name type="scientific">Nocardia lasii</name>
    <dbReference type="NCBI Taxonomy" id="1616107"/>
    <lineage>
        <taxon>Bacteria</taxon>
        <taxon>Bacillati</taxon>
        <taxon>Actinomycetota</taxon>
        <taxon>Actinomycetes</taxon>
        <taxon>Mycobacteriales</taxon>
        <taxon>Nocardiaceae</taxon>
        <taxon>Nocardia</taxon>
    </lineage>
</organism>
<proteinExistence type="predicted"/>
<gene>
    <name evidence="1" type="ORF">ACFP3H_10615</name>
</gene>